<evidence type="ECO:0000313" key="2">
    <source>
        <dbReference type="Proteomes" id="UP001196413"/>
    </source>
</evidence>
<organism evidence="1 2">
    <name type="scientific">Parelaphostrongylus tenuis</name>
    <name type="common">Meningeal worm</name>
    <dbReference type="NCBI Taxonomy" id="148309"/>
    <lineage>
        <taxon>Eukaryota</taxon>
        <taxon>Metazoa</taxon>
        <taxon>Ecdysozoa</taxon>
        <taxon>Nematoda</taxon>
        <taxon>Chromadorea</taxon>
        <taxon>Rhabditida</taxon>
        <taxon>Rhabditina</taxon>
        <taxon>Rhabditomorpha</taxon>
        <taxon>Strongyloidea</taxon>
        <taxon>Metastrongylidae</taxon>
        <taxon>Parelaphostrongylus</taxon>
    </lineage>
</organism>
<name>A0AAD5MXX6_PARTN</name>
<dbReference type="Proteomes" id="UP001196413">
    <property type="component" value="Unassembled WGS sequence"/>
</dbReference>
<reference evidence="1" key="1">
    <citation type="submission" date="2021-06" db="EMBL/GenBank/DDBJ databases">
        <title>Parelaphostrongylus tenuis whole genome reference sequence.</title>
        <authorList>
            <person name="Garwood T.J."/>
            <person name="Larsen P.A."/>
            <person name="Fountain-Jones N.M."/>
            <person name="Garbe J.R."/>
            <person name="Macchietto M.G."/>
            <person name="Kania S.A."/>
            <person name="Gerhold R.W."/>
            <person name="Richards J.E."/>
            <person name="Wolf T.M."/>
        </authorList>
    </citation>
    <scope>NUCLEOTIDE SEQUENCE</scope>
    <source>
        <strain evidence="1">MNPRO001-30</strain>
        <tissue evidence="1">Meninges</tissue>
    </source>
</reference>
<comment type="caution">
    <text evidence="1">The sequence shown here is derived from an EMBL/GenBank/DDBJ whole genome shotgun (WGS) entry which is preliminary data.</text>
</comment>
<gene>
    <name evidence="1" type="ORF">KIN20_013695</name>
</gene>
<protein>
    <submittedName>
        <fullName evidence="1">Uncharacterized protein</fullName>
    </submittedName>
</protein>
<dbReference type="EMBL" id="JAHQIW010002672">
    <property type="protein sequence ID" value="KAJ1356071.1"/>
    <property type="molecule type" value="Genomic_DNA"/>
</dbReference>
<evidence type="ECO:0000313" key="1">
    <source>
        <dbReference type="EMBL" id="KAJ1356071.1"/>
    </source>
</evidence>
<accession>A0AAD5MXX6</accession>
<keyword evidence="2" id="KW-1185">Reference proteome</keyword>
<proteinExistence type="predicted"/>
<dbReference type="AlphaFoldDB" id="A0AAD5MXX6"/>
<sequence length="89" mass="9942">MDVQAFLHRLTMKAVSPKETLDRQCLRVFDVLEEQGRRAGLFPAAISGILDQLTVRTDYSALQCDKNGVIKRADQVADDARMAVGFKCK</sequence>